<sequence length="152" mass="17618">MWAPKGSRPRAIRQQQFEYAYIFGAACPAKDKALGLVLPLANTDGMIEHLRLISKATEKDRYAVVIMDRAAWHTTGKIKCFDNIIPMPLPPYAPELNPVEQLWLNIKQRYLSNMAFKDYEEIVDKCCDAWNDILKKDNFVKKLCSREWIELV</sequence>
<proteinExistence type="predicted"/>
<comment type="caution">
    <text evidence="1">The sequence shown here is derived from an EMBL/GenBank/DDBJ whole genome shotgun (WGS) entry which is preliminary data.</text>
</comment>
<gene>
    <name evidence="1" type="ORF">AZO1586R_2465</name>
</gene>
<evidence type="ECO:0000313" key="2">
    <source>
        <dbReference type="Proteomes" id="UP000635628"/>
    </source>
</evidence>
<evidence type="ECO:0000313" key="1">
    <source>
        <dbReference type="EMBL" id="CAB5507575.1"/>
    </source>
</evidence>
<dbReference type="Proteomes" id="UP000635628">
    <property type="component" value="Unassembled WGS sequence"/>
</dbReference>
<organism evidence="1 2">
    <name type="scientific">Bathymodiolus azoricus thioautotrophic gill symbiont</name>
    <dbReference type="NCBI Taxonomy" id="235205"/>
    <lineage>
        <taxon>Bacteria</taxon>
        <taxon>Pseudomonadati</taxon>
        <taxon>Pseudomonadota</taxon>
        <taxon>Gammaproteobacteria</taxon>
        <taxon>sulfur-oxidizing symbionts</taxon>
    </lineage>
</organism>
<dbReference type="EMBL" id="CAESAP020000397">
    <property type="protein sequence ID" value="CAB5507575.1"/>
    <property type="molecule type" value="Genomic_DNA"/>
</dbReference>
<name>A0ACA8ZTH5_9GAMM</name>
<protein>
    <submittedName>
        <fullName evidence="1">Uncharacterized protein</fullName>
    </submittedName>
</protein>
<keyword evidence="2" id="KW-1185">Reference proteome</keyword>
<accession>A0ACA8ZTH5</accession>
<reference evidence="1" key="1">
    <citation type="submission" date="2020-05" db="EMBL/GenBank/DDBJ databases">
        <authorList>
            <person name="Petersen J."/>
            <person name="Sayavedra L."/>
        </authorList>
    </citation>
    <scope>NUCLEOTIDE SEQUENCE</scope>
    <source>
        <strain evidence="1">B azoricus SOX Menez Gwen</strain>
    </source>
</reference>